<organism evidence="2">
    <name type="scientific">freshwater metagenome</name>
    <dbReference type="NCBI Taxonomy" id="449393"/>
    <lineage>
        <taxon>unclassified sequences</taxon>
        <taxon>metagenomes</taxon>
        <taxon>ecological metagenomes</taxon>
    </lineage>
</organism>
<proteinExistence type="predicted"/>
<dbReference type="AlphaFoldDB" id="A0A6J7DZP3"/>
<keyword evidence="1" id="KW-0175">Coiled coil</keyword>
<feature type="coiled-coil region" evidence="1">
    <location>
        <begin position="8"/>
        <end position="46"/>
    </location>
</feature>
<protein>
    <submittedName>
        <fullName evidence="2">Unannotated protein</fullName>
    </submittedName>
</protein>
<evidence type="ECO:0000256" key="1">
    <source>
        <dbReference type="SAM" id="Coils"/>
    </source>
</evidence>
<reference evidence="2" key="1">
    <citation type="submission" date="2020-05" db="EMBL/GenBank/DDBJ databases">
        <authorList>
            <person name="Chiriac C."/>
            <person name="Salcher M."/>
            <person name="Ghai R."/>
            <person name="Kavagutti S V."/>
        </authorList>
    </citation>
    <scope>NUCLEOTIDE SEQUENCE</scope>
</reference>
<evidence type="ECO:0000313" key="2">
    <source>
        <dbReference type="EMBL" id="CAB4876257.1"/>
    </source>
</evidence>
<name>A0A6J7DZP3_9ZZZZ</name>
<dbReference type="EMBL" id="CAFBLQ010000107">
    <property type="protein sequence ID" value="CAB4876257.1"/>
    <property type="molecule type" value="Genomic_DNA"/>
</dbReference>
<accession>A0A6J7DZP3</accession>
<sequence>MTGDPQTQAQLAAENELLRARVAELEAELTAQAARTNAIVAEAQERTYWLDRWHLDLNSAMARPGAAQARGVVRLLRWPLRQLHRLRGRLRG</sequence>
<gene>
    <name evidence="2" type="ORF">UFOPK3423_01022</name>
</gene>